<dbReference type="Proteomes" id="UP000655225">
    <property type="component" value="Unassembled WGS sequence"/>
</dbReference>
<feature type="region of interest" description="Disordered" evidence="1">
    <location>
        <begin position="367"/>
        <end position="390"/>
    </location>
</feature>
<feature type="compositionally biased region" description="Low complexity" evidence="1">
    <location>
        <begin position="571"/>
        <end position="581"/>
    </location>
</feature>
<gene>
    <name evidence="3" type="ORF">HHK36_017227</name>
</gene>
<evidence type="ECO:0000259" key="2">
    <source>
        <dbReference type="SMART" id="SM01054"/>
    </source>
</evidence>
<comment type="caution">
    <text evidence="3">The sequence shown here is derived from an EMBL/GenBank/DDBJ whole genome shotgun (WGS) entry which is preliminary data.</text>
</comment>
<dbReference type="EMBL" id="JABCRI010000011">
    <property type="protein sequence ID" value="KAF8398300.1"/>
    <property type="molecule type" value="Genomic_DNA"/>
</dbReference>
<feature type="region of interest" description="Disordered" evidence="1">
    <location>
        <begin position="532"/>
        <end position="607"/>
    </location>
</feature>
<feature type="compositionally biased region" description="Polar residues" evidence="1">
    <location>
        <begin position="1"/>
        <end position="10"/>
    </location>
</feature>
<feature type="compositionally biased region" description="Basic and acidic residues" evidence="1">
    <location>
        <begin position="367"/>
        <end position="376"/>
    </location>
</feature>
<feature type="region of interest" description="Disordered" evidence="1">
    <location>
        <begin position="470"/>
        <end position="490"/>
    </location>
</feature>
<dbReference type="InterPro" id="IPR012417">
    <property type="entry name" value="CaM-bd_dom_pln"/>
</dbReference>
<dbReference type="AlphaFoldDB" id="A0A834Z108"/>
<feature type="compositionally biased region" description="Polar residues" evidence="1">
    <location>
        <begin position="123"/>
        <end position="176"/>
    </location>
</feature>
<feature type="compositionally biased region" description="Basic and acidic residues" evidence="1">
    <location>
        <begin position="593"/>
        <end position="604"/>
    </location>
</feature>
<sequence length="1101" mass="122162">MVQRQASNKLGIQDDSKNYVKSEKRATGLKPSLSQHQDSRNRGGTELKKKIKKSRSMKLTDLENLGSPTMRRAKPQLNRPPTALSGAAATPQKSSPIKILEASPNYMKPTSSSDARKERLQVSPRSFQTSSEGKNPIQRNLHSKPTSASSSHKPSRTLTKTSSLKPVRTLTKTSSLKTARPTVKKCSELALCSDLNLGRATCSSTLKDSKFPAYVMLHPGGTESEGTSVMKVCPYTYCSLNGHHHAPLPPLKCFLSAKRRLLKTQKSMRLNCQSPLRANPSSRKKEIDTDQIAPNEELAIREAVSDSTAMSPLIEEVGTDFFIEIYAKPREEGAESIGKSIHDGDDDGIIDSAGYSETLNDIMSSVRDGDETKLENDDTEVADSLPDESSYSEISFEDNLNQNSDISVTEMDITNTFPEDTDYLPSLVQTERGLVCCIWNEWEGRNPAEIELDESVSEATEMDWEEGEFAAPDFDNEADNSTLTDDESGLTDVCFPEFEDPRLLDELVFKPDNTISNSYEKVTADGEAEQEVYDDKGASYNAQFGDKDSESEEEYKNLKTDVSSDITGEGSDSLSQDLLSSTKDAYENPEAITEEKDGDAKPDDNAIINVVSPASAEYPLEELTAATENKNEASEAEIEFLQMYPLLGDSGTNCTTDVVYETPMDEQENSSLQNDSEIDQGVSPEDPDVDAEVGPQLDELANEGCMLKGQTYASVGSETDQDVATTALGLEQSLSSADVGDAMEEKEDDANPLLEIQISESCQAFSETDQDTTMEDYDGSHQMIEVCQSDNIIEDNKLGQEVVNESLPQDHSSGKQTKRGNIDENQDLSEKDQNEGGKLNISTPIDFEEHSDTDRDKATAKDSIGEADKMQVKNSINLNAEETCLAASDITIAEKEKIVVHVASNSHQEPPKTCNSLNGTIRCRRTIKDWVEEEPREFNPREPHYLPLEPDAEAEKVDLRHQMMDDRKNSEEWMLDYALRQAVTKLAPARKRRVALLVEAFETVTPIPKYEAHLRHNTAAFGHARPIQASELVHSHCQCAGNDRVKQLKCIRTEYWRQSSLMGVMVEWRLNCTYRTVVSSKLRREWYLSSVAVEGTFTSNY</sequence>
<dbReference type="Pfam" id="PF07839">
    <property type="entry name" value="CaM_binding"/>
    <property type="match status" value="1"/>
</dbReference>
<accession>A0A834Z108</accession>
<proteinExistence type="predicted"/>
<dbReference type="InterPro" id="IPR044681">
    <property type="entry name" value="PICBP-like"/>
</dbReference>
<reference evidence="3 4" key="1">
    <citation type="submission" date="2020-04" db="EMBL/GenBank/DDBJ databases">
        <title>Plant Genome Project.</title>
        <authorList>
            <person name="Zhang R.-G."/>
        </authorList>
    </citation>
    <scope>NUCLEOTIDE SEQUENCE [LARGE SCALE GENOMIC DNA]</scope>
    <source>
        <strain evidence="3">YNK0</strain>
        <tissue evidence="3">Leaf</tissue>
    </source>
</reference>
<name>A0A834Z108_TETSI</name>
<dbReference type="OMA" id="HEEMSMG"/>
<evidence type="ECO:0000256" key="1">
    <source>
        <dbReference type="SAM" id="MobiDB-lite"/>
    </source>
</evidence>
<dbReference type="SMART" id="SM01054">
    <property type="entry name" value="CaM_binding"/>
    <property type="match status" value="1"/>
</dbReference>
<feature type="region of interest" description="Disordered" evidence="1">
    <location>
        <begin position="1"/>
        <end position="176"/>
    </location>
</feature>
<feature type="compositionally biased region" description="Polar residues" evidence="1">
    <location>
        <begin position="806"/>
        <end position="815"/>
    </location>
</feature>
<dbReference type="OrthoDB" id="1304871at2759"/>
<organism evidence="3 4">
    <name type="scientific">Tetracentron sinense</name>
    <name type="common">Spur-leaf</name>
    <dbReference type="NCBI Taxonomy" id="13715"/>
    <lineage>
        <taxon>Eukaryota</taxon>
        <taxon>Viridiplantae</taxon>
        <taxon>Streptophyta</taxon>
        <taxon>Embryophyta</taxon>
        <taxon>Tracheophyta</taxon>
        <taxon>Spermatophyta</taxon>
        <taxon>Magnoliopsida</taxon>
        <taxon>Trochodendrales</taxon>
        <taxon>Trochodendraceae</taxon>
        <taxon>Tetracentron</taxon>
    </lineage>
</organism>
<evidence type="ECO:0000313" key="3">
    <source>
        <dbReference type="EMBL" id="KAF8398300.1"/>
    </source>
</evidence>
<feature type="compositionally biased region" description="Acidic residues" evidence="1">
    <location>
        <begin position="470"/>
        <end position="489"/>
    </location>
</feature>
<feature type="compositionally biased region" description="Basic and acidic residues" evidence="1">
    <location>
        <begin position="12"/>
        <end position="26"/>
    </location>
</feature>
<feature type="compositionally biased region" description="Basic and acidic residues" evidence="1">
    <location>
        <begin position="37"/>
        <end position="48"/>
    </location>
</feature>
<keyword evidence="4" id="KW-1185">Reference proteome</keyword>
<feature type="compositionally biased region" description="Basic and acidic residues" evidence="1">
    <location>
        <begin position="847"/>
        <end position="866"/>
    </location>
</feature>
<feature type="region of interest" description="Disordered" evidence="1">
    <location>
        <begin position="655"/>
        <end position="692"/>
    </location>
</feature>
<feature type="domain" description="Calmodulin-binding" evidence="2">
    <location>
        <begin position="881"/>
        <end position="1006"/>
    </location>
</feature>
<feature type="region of interest" description="Disordered" evidence="1">
    <location>
        <begin position="806"/>
        <end position="866"/>
    </location>
</feature>
<dbReference type="PANTHER" id="PTHR33923">
    <property type="entry name" value="CALMODULIN-BINDING PROTEIN-RELATED"/>
    <property type="match status" value="1"/>
</dbReference>
<protein>
    <recommendedName>
        <fullName evidence="2">Calmodulin-binding domain-containing protein</fullName>
    </recommendedName>
</protein>
<dbReference type="PANTHER" id="PTHR33923:SF2">
    <property type="entry name" value="CALMODULIN-BINDING PROTEIN-RELATED"/>
    <property type="match status" value="1"/>
</dbReference>
<dbReference type="GO" id="GO:0005516">
    <property type="term" value="F:calmodulin binding"/>
    <property type="evidence" value="ECO:0007669"/>
    <property type="project" value="InterPro"/>
</dbReference>
<evidence type="ECO:0000313" key="4">
    <source>
        <dbReference type="Proteomes" id="UP000655225"/>
    </source>
</evidence>